<dbReference type="AlphaFoldDB" id="A0A9D2BHW6"/>
<dbReference type="Proteomes" id="UP000886890">
    <property type="component" value="Unassembled WGS sequence"/>
</dbReference>
<dbReference type="PANTHER" id="PTHR43280:SF2">
    <property type="entry name" value="HTH-TYPE TRANSCRIPTIONAL REGULATOR EXSA"/>
    <property type="match status" value="1"/>
</dbReference>
<dbReference type="InterPro" id="IPR009057">
    <property type="entry name" value="Homeodomain-like_sf"/>
</dbReference>
<dbReference type="EMBL" id="DXEK01000106">
    <property type="protein sequence ID" value="HIX77200.1"/>
    <property type="molecule type" value="Genomic_DNA"/>
</dbReference>
<dbReference type="Pfam" id="PF07883">
    <property type="entry name" value="Cupin_2"/>
    <property type="match status" value="1"/>
</dbReference>
<reference evidence="5" key="1">
    <citation type="journal article" date="2021" name="PeerJ">
        <title>Extensive microbial diversity within the chicken gut microbiome revealed by metagenomics and culture.</title>
        <authorList>
            <person name="Gilroy R."/>
            <person name="Ravi A."/>
            <person name="Getino M."/>
            <person name="Pursley I."/>
            <person name="Horton D.L."/>
            <person name="Alikhan N.F."/>
            <person name="Baker D."/>
            <person name="Gharbi K."/>
            <person name="Hall N."/>
            <person name="Watson M."/>
            <person name="Adriaenssens E.M."/>
            <person name="Foster-Nyarko E."/>
            <person name="Jarju S."/>
            <person name="Secka A."/>
            <person name="Antonio M."/>
            <person name="Oren A."/>
            <person name="Chaudhuri R.R."/>
            <person name="La Ragione R."/>
            <person name="Hildebrand F."/>
            <person name="Pallen M.J."/>
        </authorList>
    </citation>
    <scope>NUCLEOTIDE SEQUENCE</scope>
    <source>
        <strain evidence="5">CHK183-1962</strain>
    </source>
</reference>
<dbReference type="PRINTS" id="PR00032">
    <property type="entry name" value="HTHARAC"/>
</dbReference>
<dbReference type="SMART" id="SM00342">
    <property type="entry name" value="HTH_ARAC"/>
    <property type="match status" value="1"/>
</dbReference>
<dbReference type="PROSITE" id="PS00041">
    <property type="entry name" value="HTH_ARAC_FAMILY_1"/>
    <property type="match status" value="1"/>
</dbReference>
<evidence type="ECO:0000256" key="1">
    <source>
        <dbReference type="ARBA" id="ARBA00023015"/>
    </source>
</evidence>
<gene>
    <name evidence="5" type="ORF">H9734_06360</name>
</gene>
<keyword evidence="2" id="KW-0238">DNA-binding</keyword>
<dbReference type="Pfam" id="PF12833">
    <property type="entry name" value="HTH_18"/>
    <property type="match status" value="1"/>
</dbReference>
<keyword evidence="1" id="KW-0805">Transcription regulation</keyword>
<dbReference type="GO" id="GO:0043565">
    <property type="term" value="F:sequence-specific DNA binding"/>
    <property type="evidence" value="ECO:0007669"/>
    <property type="project" value="InterPro"/>
</dbReference>
<dbReference type="InterPro" id="IPR018062">
    <property type="entry name" value="HTH_AraC-typ_CS"/>
</dbReference>
<evidence type="ECO:0000256" key="3">
    <source>
        <dbReference type="ARBA" id="ARBA00023163"/>
    </source>
</evidence>
<evidence type="ECO:0000313" key="5">
    <source>
        <dbReference type="EMBL" id="HIX77200.1"/>
    </source>
</evidence>
<comment type="caution">
    <text evidence="5">The sequence shown here is derived from an EMBL/GenBank/DDBJ whole genome shotgun (WGS) entry which is preliminary data.</text>
</comment>
<keyword evidence="3" id="KW-0804">Transcription</keyword>
<evidence type="ECO:0000313" key="6">
    <source>
        <dbReference type="Proteomes" id="UP000886890"/>
    </source>
</evidence>
<reference evidence="5" key="2">
    <citation type="submission" date="2021-04" db="EMBL/GenBank/DDBJ databases">
        <authorList>
            <person name="Gilroy R."/>
        </authorList>
    </citation>
    <scope>NUCLEOTIDE SEQUENCE</scope>
    <source>
        <strain evidence="5">CHK183-1962</strain>
    </source>
</reference>
<dbReference type="Gene3D" id="2.60.120.10">
    <property type="entry name" value="Jelly Rolls"/>
    <property type="match status" value="1"/>
</dbReference>
<dbReference type="SUPFAM" id="SSF46689">
    <property type="entry name" value="Homeodomain-like"/>
    <property type="match status" value="2"/>
</dbReference>
<dbReference type="GO" id="GO:0003700">
    <property type="term" value="F:DNA-binding transcription factor activity"/>
    <property type="evidence" value="ECO:0007669"/>
    <property type="project" value="InterPro"/>
</dbReference>
<dbReference type="SUPFAM" id="SSF51215">
    <property type="entry name" value="Regulatory protein AraC"/>
    <property type="match status" value="1"/>
</dbReference>
<dbReference type="PROSITE" id="PS01124">
    <property type="entry name" value="HTH_ARAC_FAMILY_2"/>
    <property type="match status" value="1"/>
</dbReference>
<organism evidence="5 6">
    <name type="scientific">Candidatus Fusicatenibacter merdavium</name>
    <dbReference type="NCBI Taxonomy" id="2838600"/>
    <lineage>
        <taxon>Bacteria</taxon>
        <taxon>Bacillati</taxon>
        <taxon>Bacillota</taxon>
        <taxon>Clostridia</taxon>
        <taxon>Lachnospirales</taxon>
        <taxon>Lachnospiraceae</taxon>
        <taxon>Fusicatenibacter</taxon>
    </lineage>
</organism>
<evidence type="ECO:0000259" key="4">
    <source>
        <dbReference type="PROSITE" id="PS01124"/>
    </source>
</evidence>
<dbReference type="InterPro" id="IPR018060">
    <property type="entry name" value="HTH_AraC"/>
</dbReference>
<dbReference type="PANTHER" id="PTHR43280">
    <property type="entry name" value="ARAC-FAMILY TRANSCRIPTIONAL REGULATOR"/>
    <property type="match status" value="1"/>
</dbReference>
<dbReference type="InterPro" id="IPR014710">
    <property type="entry name" value="RmlC-like_jellyroll"/>
</dbReference>
<protein>
    <submittedName>
        <fullName evidence="5">AraC family transcriptional regulator</fullName>
    </submittedName>
</protein>
<feature type="domain" description="HTH araC/xylS-type" evidence="4">
    <location>
        <begin position="162"/>
        <end position="260"/>
    </location>
</feature>
<dbReference type="InterPro" id="IPR037923">
    <property type="entry name" value="HTH-like"/>
</dbReference>
<dbReference type="InterPro" id="IPR020449">
    <property type="entry name" value="Tscrpt_reg_AraC-type_HTH"/>
</dbReference>
<sequence>MERMMIVYEEFHFGKEKHIAFYHPVDFSLFAHLHRSYELLYLKRGRLEITVDGRSFSMKAGDLVFVLPYEVHSYRDLGGSVCDVAVFSPDYVQEFYSQTGSHFLENPVFRMTEEQMERLGARLFYDDSNLYLTKAALYETAACVLSQSGLVYREEENRDLLHKILLFIQQHYREDLTLQDLADHLGYSRLYLSRYINQSLKLSFPDLIHEHRICQAIYLLEHTEMPVSEVAYDCGYRSLRSFNRCFKQIAGKTPREYRDVFCTSDL</sequence>
<dbReference type="InterPro" id="IPR013096">
    <property type="entry name" value="Cupin_2"/>
</dbReference>
<name>A0A9D2BHW6_9FIRM</name>
<accession>A0A9D2BHW6</accession>
<dbReference type="Gene3D" id="1.10.10.60">
    <property type="entry name" value="Homeodomain-like"/>
    <property type="match status" value="2"/>
</dbReference>
<proteinExistence type="predicted"/>
<evidence type="ECO:0000256" key="2">
    <source>
        <dbReference type="ARBA" id="ARBA00023125"/>
    </source>
</evidence>